<reference evidence="8" key="1">
    <citation type="submission" date="2019-08" db="EMBL/GenBank/DDBJ databases">
        <title>The genome of the North American firefly Photinus pyralis.</title>
        <authorList>
            <consortium name="Photinus pyralis genome working group"/>
            <person name="Fallon T.R."/>
            <person name="Sander Lower S.E."/>
            <person name="Weng J.-K."/>
        </authorList>
    </citation>
    <scope>NUCLEOTIDE SEQUENCE</scope>
    <source>
        <strain evidence="8">TRF0915ILg1</strain>
        <tissue evidence="8">Whole body</tissue>
    </source>
</reference>
<evidence type="ECO:0000256" key="3">
    <source>
        <dbReference type="ARBA" id="ARBA00023110"/>
    </source>
</evidence>
<dbReference type="Proteomes" id="UP000801492">
    <property type="component" value="Unassembled WGS sequence"/>
</dbReference>
<sequence length="138" mass="15481">MNYLIILVIVFTISTFVESDNNSRKKLQIGIKKRIENCTTKTKKGDLLHMHYRGTLENGEEFDSSYANSQPLTFTLGSGQVIKGWDQGLMGMCVGEQRKLVIPPDLAYGKRGAPPKIPPDATLTFHVELVKIESRNEL</sequence>
<keyword evidence="9" id="KW-1185">Reference proteome</keyword>
<dbReference type="InterPro" id="IPR044609">
    <property type="entry name" value="FKBP2/11"/>
</dbReference>
<keyword evidence="6" id="KW-0732">Signal</keyword>
<keyword evidence="4 5" id="KW-0413">Isomerase</keyword>
<feature type="chain" id="PRO_5035441851" description="peptidylprolyl isomerase" evidence="6">
    <location>
        <begin position="20"/>
        <end position="138"/>
    </location>
</feature>
<evidence type="ECO:0000256" key="4">
    <source>
        <dbReference type="ARBA" id="ARBA00023235"/>
    </source>
</evidence>
<dbReference type="FunFam" id="3.10.50.40:FF:000006">
    <property type="entry name" value="Peptidyl-prolyl cis-trans isomerase"/>
    <property type="match status" value="1"/>
</dbReference>
<dbReference type="PROSITE" id="PS50059">
    <property type="entry name" value="FKBP_PPIASE"/>
    <property type="match status" value="1"/>
</dbReference>
<evidence type="ECO:0000256" key="6">
    <source>
        <dbReference type="SAM" id="SignalP"/>
    </source>
</evidence>
<evidence type="ECO:0000313" key="9">
    <source>
        <dbReference type="Proteomes" id="UP000801492"/>
    </source>
</evidence>
<evidence type="ECO:0000259" key="7">
    <source>
        <dbReference type="PROSITE" id="PS50059"/>
    </source>
</evidence>
<evidence type="ECO:0000256" key="5">
    <source>
        <dbReference type="PROSITE-ProRule" id="PRU00277"/>
    </source>
</evidence>
<protein>
    <recommendedName>
        <fullName evidence="2 5">peptidylprolyl isomerase</fullName>
        <ecNumber evidence="2 5">5.2.1.8</ecNumber>
    </recommendedName>
</protein>
<gene>
    <name evidence="8" type="ORF">ILUMI_20406</name>
</gene>
<dbReference type="Gene3D" id="3.10.50.40">
    <property type="match status" value="1"/>
</dbReference>
<dbReference type="EMBL" id="VTPC01089669">
    <property type="protein sequence ID" value="KAF2885771.1"/>
    <property type="molecule type" value="Genomic_DNA"/>
</dbReference>
<comment type="catalytic activity">
    <reaction evidence="1 5">
        <text>[protein]-peptidylproline (omega=180) = [protein]-peptidylproline (omega=0)</text>
        <dbReference type="Rhea" id="RHEA:16237"/>
        <dbReference type="Rhea" id="RHEA-COMP:10747"/>
        <dbReference type="Rhea" id="RHEA-COMP:10748"/>
        <dbReference type="ChEBI" id="CHEBI:83833"/>
        <dbReference type="ChEBI" id="CHEBI:83834"/>
        <dbReference type="EC" id="5.2.1.8"/>
    </reaction>
</comment>
<dbReference type="PANTHER" id="PTHR45779">
    <property type="entry name" value="PEPTIDYLPROLYL ISOMERASE"/>
    <property type="match status" value="1"/>
</dbReference>
<dbReference type="GO" id="GO:0003755">
    <property type="term" value="F:peptidyl-prolyl cis-trans isomerase activity"/>
    <property type="evidence" value="ECO:0007669"/>
    <property type="project" value="UniProtKB-KW"/>
</dbReference>
<dbReference type="AlphaFoldDB" id="A0A8K0CHH9"/>
<dbReference type="EC" id="5.2.1.8" evidence="2 5"/>
<accession>A0A8K0CHH9</accession>
<evidence type="ECO:0000256" key="2">
    <source>
        <dbReference type="ARBA" id="ARBA00013194"/>
    </source>
</evidence>
<dbReference type="InterPro" id="IPR046357">
    <property type="entry name" value="PPIase_dom_sf"/>
</dbReference>
<dbReference type="OrthoDB" id="77911at2759"/>
<dbReference type="InterPro" id="IPR001179">
    <property type="entry name" value="PPIase_FKBP_dom"/>
</dbReference>
<proteinExistence type="predicted"/>
<keyword evidence="3 5" id="KW-0697">Rotamase</keyword>
<feature type="domain" description="PPIase FKBP-type" evidence="7">
    <location>
        <begin position="45"/>
        <end position="133"/>
    </location>
</feature>
<comment type="caution">
    <text evidence="8">The sequence shown here is derived from an EMBL/GenBank/DDBJ whole genome shotgun (WGS) entry which is preliminary data.</text>
</comment>
<dbReference type="GO" id="GO:0005783">
    <property type="term" value="C:endoplasmic reticulum"/>
    <property type="evidence" value="ECO:0007669"/>
    <property type="project" value="TreeGrafter"/>
</dbReference>
<organism evidence="8 9">
    <name type="scientific">Ignelater luminosus</name>
    <name type="common">Cucubano</name>
    <name type="synonym">Pyrophorus luminosus</name>
    <dbReference type="NCBI Taxonomy" id="2038154"/>
    <lineage>
        <taxon>Eukaryota</taxon>
        <taxon>Metazoa</taxon>
        <taxon>Ecdysozoa</taxon>
        <taxon>Arthropoda</taxon>
        <taxon>Hexapoda</taxon>
        <taxon>Insecta</taxon>
        <taxon>Pterygota</taxon>
        <taxon>Neoptera</taxon>
        <taxon>Endopterygota</taxon>
        <taxon>Coleoptera</taxon>
        <taxon>Polyphaga</taxon>
        <taxon>Elateriformia</taxon>
        <taxon>Elateroidea</taxon>
        <taxon>Elateridae</taxon>
        <taxon>Agrypninae</taxon>
        <taxon>Pyrophorini</taxon>
        <taxon>Ignelater</taxon>
    </lineage>
</organism>
<dbReference type="Pfam" id="PF00254">
    <property type="entry name" value="FKBP_C"/>
    <property type="match status" value="1"/>
</dbReference>
<feature type="signal peptide" evidence="6">
    <location>
        <begin position="1"/>
        <end position="19"/>
    </location>
</feature>
<evidence type="ECO:0000256" key="1">
    <source>
        <dbReference type="ARBA" id="ARBA00000971"/>
    </source>
</evidence>
<name>A0A8K0CHH9_IGNLU</name>
<dbReference type="SUPFAM" id="SSF54534">
    <property type="entry name" value="FKBP-like"/>
    <property type="match status" value="1"/>
</dbReference>
<dbReference type="PANTHER" id="PTHR45779:SF7">
    <property type="entry name" value="PEPTIDYLPROLYL ISOMERASE"/>
    <property type="match status" value="1"/>
</dbReference>
<evidence type="ECO:0000313" key="8">
    <source>
        <dbReference type="EMBL" id="KAF2885771.1"/>
    </source>
</evidence>